<sequence length="43" mass="5010">MTTRKHKQTLRHRRLGHWVMLNTRETRTTYARENASSADAGGL</sequence>
<accession>D4YQJ8</accession>
<dbReference type="Proteomes" id="UP000005714">
    <property type="component" value="Unassembled WGS sequence"/>
</dbReference>
<gene>
    <name evidence="1" type="ORF">HMPREF0183_2208</name>
</gene>
<dbReference type="AlphaFoldDB" id="D4YQJ8"/>
<proteinExistence type="predicted"/>
<reference evidence="1 2" key="1">
    <citation type="submission" date="2010-04" db="EMBL/GenBank/DDBJ databases">
        <authorList>
            <person name="Qin X."/>
            <person name="Bachman B."/>
            <person name="Battles P."/>
            <person name="Bell A."/>
            <person name="Bess C."/>
            <person name="Bickham C."/>
            <person name="Chaboub L."/>
            <person name="Chen D."/>
            <person name="Coyle M."/>
            <person name="Deiros D.R."/>
            <person name="Dinh H."/>
            <person name="Forbes L."/>
            <person name="Fowler G."/>
            <person name="Francisco L."/>
            <person name="Fu Q."/>
            <person name="Gubbala S."/>
            <person name="Hale W."/>
            <person name="Han Y."/>
            <person name="Hemphill L."/>
            <person name="Highlander S.K."/>
            <person name="Hirani K."/>
            <person name="Hogues M."/>
            <person name="Jackson L."/>
            <person name="Jakkamsetti A."/>
            <person name="Javaid M."/>
            <person name="Jiang H."/>
            <person name="Korchina V."/>
            <person name="Kovar C."/>
            <person name="Lara F."/>
            <person name="Lee S."/>
            <person name="Mata R."/>
            <person name="Mathew T."/>
            <person name="Moen C."/>
            <person name="Morales K."/>
            <person name="Munidasa M."/>
            <person name="Nazareth L."/>
            <person name="Ngo R."/>
            <person name="Nguyen L."/>
            <person name="Okwuonu G."/>
            <person name="Ongeri F."/>
            <person name="Patil S."/>
            <person name="Petrosino J."/>
            <person name="Pham C."/>
            <person name="Pham P."/>
            <person name="Pu L.-L."/>
            <person name="Puazo M."/>
            <person name="Raj R."/>
            <person name="Reid J."/>
            <person name="Rouhana J."/>
            <person name="Saada N."/>
            <person name="Shang Y."/>
            <person name="Simmons D."/>
            <person name="Thornton R."/>
            <person name="Warren J."/>
            <person name="Weissenberger G."/>
            <person name="Zhang J."/>
            <person name="Zhang L."/>
            <person name="Zhou C."/>
            <person name="Zhu D."/>
            <person name="Muzny D."/>
            <person name="Worley K."/>
            <person name="Gibbs R."/>
        </authorList>
    </citation>
    <scope>NUCLEOTIDE SEQUENCE [LARGE SCALE GENOMIC DNA]</scope>
    <source>
        <strain evidence="1 2">ATCC 49030</strain>
    </source>
</reference>
<evidence type="ECO:0000313" key="1">
    <source>
        <dbReference type="EMBL" id="EFG46486.1"/>
    </source>
</evidence>
<organism evidence="1 2">
    <name type="scientific">Brevibacterium mcbrellneri ATCC 49030</name>
    <dbReference type="NCBI Taxonomy" id="585530"/>
    <lineage>
        <taxon>Bacteria</taxon>
        <taxon>Bacillati</taxon>
        <taxon>Actinomycetota</taxon>
        <taxon>Actinomycetes</taxon>
        <taxon>Micrococcales</taxon>
        <taxon>Brevibacteriaceae</taxon>
        <taxon>Brevibacterium</taxon>
    </lineage>
</organism>
<dbReference type="EMBL" id="ADNU01000074">
    <property type="protein sequence ID" value="EFG46486.1"/>
    <property type="molecule type" value="Genomic_DNA"/>
</dbReference>
<name>D4YQJ8_9MICO</name>
<evidence type="ECO:0000313" key="2">
    <source>
        <dbReference type="Proteomes" id="UP000005714"/>
    </source>
</evidence>
<keyword evidence="2" id="KW-1185">Reference proteome</keyword>
<protein>
    <submittedName>
        <fullName evidence="1">Uncharacterized protein</fullName>
    </submittedName>
</protein>
<comment type="caution">
    <text evidence="1">The sequence shown here is derived from an EMBL/GenBank/DDBJ whole genome shotgun (WGS) entry which is preliminary data.</text>
</comment>